<organism evidence="1 2">
    <name type="scientific">Streptosporangium algeriense</name>
    <dbReference type="NCBI Taxonomy" id="1682748"/>
    <lineage>
        <taxon>Bacteria</taxon>
        <taxon>Bacillati</taxon>
        <taxon>Actinomycetota</taxon>
        <taxon>Actinomycetes</taxon>
        <taxon>Streptosporangiales</taxon>
        <taxon>Streptosporangiaceae</taxon>
        <taxon>Streptosporangium</taxon>
    </lineage>
</organism>
<keyword evidence="2" id="KW-1185">Reference proteome</keyword>
<proteinExistence type="predicted"/>
<dbReference type="Proteomes" id="UP001597024">
    <property type="component" value="Unassembled WGS sequence"/>
</dbReference>
<evidence type="ECO:0000313" key="2">
    <source>
        <dbReference type="Proteomes" id="UP001597024"/>
    </source>
</evidence>
<name>A0ABW3E5C2_9ACTN</name>
<dbReference type="EMBL" id="JBHTHX010002213">
    <property type="protein sequence ID" value="MFD0890093.1"/>
    <property type="molecule type" value="Genomic_DNA"/>
</dbReference>
<gene>
    <name evidence="1" type="ORF">ACFQ08_36590</name>
</gene>
<comment type="caution">
    <text evidence="1">The sequence shown here is derived from an EMBL/GenBank/DDBJ whole genome shotgun (WGS) entry which is preliminary data.</text>
</comment>
<accession>A0ABW3E5C2</accession>
<dbReference type="InterPro" id="IPR032710">
    <property type="entry name" value="NTF2-like_dom_sf"/>
</dbReference>
<sequence length="59" mass="6134">ADALGRAVLVNGLPGFVSWHPDGTPFSVLAFTVTEGRIAAITAFVDPAKLARMDLPDPA</sequence>
<protein>
    <submittedName>
        <fullName evidence="1">RNA polymerase subunit sigma-70</fullName>
    </submittedName>
</protein>
<dbReference type="SUPFAM" id="SSF54427">
    <property type="entry name" value="NTF2-like"/>
    <property type="match status" value="1"/>
</dbReference>
<feature type="non-terminal residue" evidence="1">
    <location>
        <position position="1"/>
    </location>
</feature>
<reference evidence="2" key="1">
    <citation type="journal article" date="2019" name="Int. J. Syst. Evol. Microbiol.">
        <title>The Global Catalogue of Microorganisms (GCM) 10K type strain sequencing project: providing services to taxonomists for standard genome sequencing and annotation.</title>
        <authorList>
            <consortium name="The Broad Institute Genomics Platform"/>
            <consortium name="The Broad Institute Genome Sequencing Center for Infectious Disease"/>
            <person name="Wu L."/>
            <person name="Ma J."/>
        </authorList>
    </citation>
    <scope>NUCLEOTIDE SEQUENCE [LARGE SCALE GENOMIC DNA]</scope>
    <source>
        <strain evidence="2">CCUG 62974</strain>
    </source>
</reference>
<evidence type="ECO:0000313" key="1">
    <source>
        <dbReference type="EMBL" id="MFD0890093.1"/>
    </source>
</evidence>